<dbReference type="HOGENOM" id="CLU_112856_0_0_6"/>
<evidence type="ECO:0000313" key="2">
    <source>
        <dbReference type="Proteomes" id="UP000005090"/>
    </source>
</evidence>
<dbReference type="STRING" id="686340.Metal_2925"/>
<protein>
    <recommendedName>
        <fullName evidence="3">Roadblock/LAMTOR2 domain-containing protein</fullName>
    </recommendedName>
</protein>
<evidence type="ECO:0000313" key="1">
    <source>
        <dbReference type="EMBL" id="EIC30606.1"/>
    </source>
</evidence>
<accession>H8GLS9</accession>
<dbReference type="EMBL" id="CM001475">
    <property type="protein sequence ID" value="EIC30606.1"/>
    <property type="molecule type" value="Genomic_DNA"/>
</dbReference>
<gene>
    <name evidence="1" type="ORF">Metal_2925</name>
</gene>
<sequence>MSGYHLTEGLFLYPTPSGAYYAVSSNEMDKPRQFIRQMLSQPATKALTFENLQELTGLEDPEKCMEMLHHCQKLGWVQGLKQALNYPSEQLDKILPDMLSAITENGKVLLADMEGFYLASHGFPHEVAEELSALSAEIATVHARRSGVLMNNLGQTSQAWAIVDVFGNSQMGFWPLFIGKNRFVLIISGIPHFNQPEFVSLIWALAIRYATKAS</sequence>
<name>H8GLS9_METAL</name>
<proteinExistence type="predicted"/>
<dbReference type="AlphaFoldDB" id="H8GLS9"/>
<evidence type="ECO:0008006" key="3">
    <source>
        <dbReference type="Google" id="ProtNLM"/>
    </source>
</evidence>
<dbReference type="Proteomes" id="UP000005090">
    <property type="component" value="Chromosome"/>
</dbReference>
<dbReference type="SUPFAM" id="SSF103196">
    <property type="entry name" value="Roadblock/LC7 domain"/>
    <property type="match status" value="1"/>
</dbReference>
<organism evidence="1 2">
    <name type="scientific">Methylomicrobium album BG8</name>
    <dbReference type="NCBI Taxonomy" id="686340"/>
    <lineage>
        <taxon>Bacteria</taxon>
        <taxon>Pseudomonadati</taxon>
        <taxon>Pseudomonadota</taxon>
        <taxon>Gammaproteobacteria</taxon>
        <taxon>Methylococcales</taxon>
        <taxon>Methylococcaceae</taxon>
        <taxon>Methylomicrobium</taxon>
    </lineage>
</organism>
<reference evidence="1 2" key="1">
    <citation type="journal article" date="2013" name="Genome Announc.">
        <title>Genome Sequence of the Obligate Gammaproteobacterial Methanotroph Methylomicrobium album Strain BG8.</title>
        <authorList>
            <person name="Kits K.D."/>
            <person name="Kalyuzhnaya M.G."/>
            <person name="Klotz M.G."/>
            <person name="Jetten M.S."/>
            <person name="Op den Camp H.J."/>
            <person name="Vuilleumier S."/>
            <person name="Bringel F."/>
            <person name="Dispirito A.A."/>
            <person name="Murrell J.C."/>
            <person name="Bruce D."/>
            <person name="Cheng J.F."/>
            <person name="Copeland A."/>
            <person name="Goodwin L."/>
            <person name="Hauser L."/>
            <person name="Lajus A."/>
            <person name="Land M.L."/>
            <person name="Lapidus A."/>
            <person name="Lucas S."/>
            <person name="Medigue C."/>
            <person name="Pitluck S."/>
            <person name="Woyke T."/>
            <person name="Zeytun A."/>
            <person name="Stein L.Y."/>
        </authorList>
    </citation>
    <scope>NUCLEOTIDE SEQUENCE [LARGE SCALE GENOMIC DNA]</scope>
    <source>
        <strain evidence="1 2">BG8</strain>
    </source>
</reference>
<dbReference type="eggNOG" id="ENOG50318CM">
    <property type="taxonomic scope" value="Bacteria"/>
</dbReference>
<keyword evidence="2" id="KW-1185">Reference proteome</keyword>
<dbReference type="RefSeq" id="WP_005373307.1">
    <property type="nucleotide sequence ID" value="NZ_CM001475.1"/>
</dbReference>